<dbReference type="RefSeq" id="WP_187422632.1">
    <property type="nucleotide sequence ID" value="NZ_CP060637.1"/>
</dbReference>
<gene>
    <name evidence="3" type="ORF">H9Q81_05630</name>
</gene>
<dbReference type="CDD" id="cd03789">
    <property type="entry name" value="GT9_LPS_heptosyltransferase"/>
    <property type="match status" value="1"/>
</dbReference>
<evidence type="ECO:0000256" key="1">
    <source>
        <dbReference type="ARBA" id="ARBA00022676"/>
    </source>
</evidence>
<dbReference type="PANTHER" id="PTHR30160">
    <property type="entry name" value="TETRAACYLDISACCHARIDE 4'-KINASE-RELATED"/>
    <property type="match status" value="1"/>
</dbReference>
<dbReference type="InterPro" id="IPR002201">
    <property type="entry name" value="Glyco_trans_9"/>
</dbReference>
<dbReference type="Proteomes" id="UP000515913">
    <property type="component" value="Chromosome"/>
</dbReference>
<evidence type="ECO:0000313" key="4">
    <source>
        <dbReference type="Proteomes" id="UP000515913"/>
    </source>
</evidence>
<sequence length="375" mass="44566">MENLIHKLKRINRKVHDFMRTIRLKIGKKLLDKETTNRKIYDPKNIIDKYQIKSILFMRDDGKIGDTIVSTVLFREIKKKFPNLKIGIVVRKNVYEIIENNKNLDDIYIYSKKLKEILKLSRQIKTEKYDLLVNLNTELKVKQMLFISRCNCKYNLGVHKENWNMFDFNIERIDYNKHITCLFFDLLKKLGIGCQDFSYDIECSNTMLYLHKLEKKNYVVFNPYGASKYRSFNIENIKKIVHILMKKINMKIILIGPFEKKNELEKVIKELKDTKVKFIYTKSMLEVAELVRYSRVVVTPDTSIVHIASAFQVTALCIYRKKINGTDKNYLFWGPNNKNAKIIYVEQDISEDEEIDINSLDFILLEEKIDEIKEI</sequence>
<dbReference type="PANTHER" id="PTHR30160:SF15">
    <property type="entry name" value="GLYCOSYLTRANSFERASE HI_0523-RELATED"/>
    <property type="match status" value="1"/>
</dbReference>
<keyword evidence="1" id="KW-0328">Glycosyltransferase</keyword>
<name>A0A7G9GUI9_9FUSO</name>
<proteinExistence type="predicted"/>
<dbReference type="KEGG" id="fho:H9Q81_05630"/>
<dbReference type="GO" id="GO:0008713">
    <property type="term" value="F:ADP-heptose-lipopolysaccharide heptosyltransferase activity"/>
    <property type="evidence" value="ECO:0007669"/>
    <property type="project" value="TreeGrafter"/>
</dbReference>
<protein>
    <submittedName>
        <fullName evidence="3">Glycosyltransferase family 9 protein</fullName>
    </submittedName>
</protein>
<dbReference type="Pfam" id="PF01075">
    <property type="entry name" value="Glyco_transf_9"/>
    <property type="match status" value="1"/>
</dbReference>
<evidence type="ECO:0000313" key="3">
    <source>
        <dbReference type="EMBL" id="QNM14471.1"/>
    </source>
</evidence>
<dbReference type="AlphaFoldDB" id="A0A7G9GUI9"/>
<dbReference type="InterPro" id="IPR051199">
    <property type="entry name" value="LPS_LOS_Heptosyltrfase"/>
</dbReference>
<keyword evidence="2 3" id="KW-0808">Transferase</keyword>
<dbReference type="EMBL" id="CP060637">
    <property type="protein sequence ID" value="QNM14471.1"/>
    <property type="molecule type" value="Genomic_DNA"/>
</dbReference>
<accession>A0A7G9GUI9</accession>
<dbReference type="Gene3D" id="3.40.50.2000">
    <property type="entry name" value="Glycogen Phosphorylase B"/>
    <property type="match status" value="2"/>
</dbReference>
<evidence type="ECO:0000256" key="2">
    <source>
        <dbReference type="ARBA" id="ARBA00022679"/>
    </source>
</evidence>
<organism evidence="3 4">
    <name type="scientific">Fusobacterium hominis</name>
    <dbReference type="NCBI Taxonomy" id="2764326"/>
    <lineage>
        <taxon>Bacteria</taxon>
        <taxon>Fusobacteriati</taxon>
        <taxon>Fusobacteriota</taxon>
        <taxon>Fusobacteriia</taxon>
        <taxon>Fusobacteriales</taxon>
        <taxon>Fusobacteriaceae</taxon>
        <taxon>Fusobacterium</taxon>
    </lineage>
</organism>
<dbReference type="SUPFAM" id="SSF53756">
    <property type="entry name" value="UDP-Glycosyltransferase/glycogen phosphorylase"/>
    <property type="match status" value="1"/>
</dbReference>
<dbReference type="GO" id="GO:0009244">
    <property type="term" value="P:lipopolysaccharide core region biosynthetic process"/>
    <property type="evidence" value="ECO:0007669"/>
    <property type="project" value="TreeGrafter"/>
</dbReference>
<reference evidence="3 4" key="1">
    <citation type="submission" date="2020-08" db="EMBL/GenBank/DDBJ databases">
        <authorList>
            <person name="Liu C."/>
            <person name="Sun Q."/>
        </authorList>
    </citation>
    <scope>NUCLEOTIDE SEQUENCE [LARGE SCALE GENOMIC DNA]</scope>
    <source>
        <strain evidence="3 4">NSJ-57</strain>
    </source>
</reference>
<dbReference type="GO" id="GO:0005829">
    <property type="term" value="C:cytosol"/>
    <property type="evidence" value="ECO:0007669"/>
    <property type="project" value="TreeGrafter"/>
</dbReference>
<keyword evidence="4" id="KW-1185">Reference proteome</keyword>